<accession>A0ABW2PWZ5</accession>
<keyword evidence="1" id="KW-1133">Transmembrane helix</keyword>
<evidence type="ECO:0000313" key="4">
    <source>
        <dbReference type="Proteomes" id="UP001596505"/>
    </source>
</evidence>
<evidence type="ECO:0000313" key="3">
    <source>
        <dbReference type="EMBL" id="MFC7393926.1"/>
    </source>
</evidence>
<dbReference type="Proteomes" id="UP001596505">
    <property type="component" value="Unassembled WGS sequence"/>
</dbReference>
<dbReference type="Pfam" id="PF04892">
    <property type="entry name" value="VanZ"/>
    <property type="match status" value="1"/>
</dbReference>
<dbReference type="PANTHER" id="PTHR36834:SF1">
    <property type="entry name" value="INTEGRAL MEMBRANE PROTEIN"/>
    <property type="match status" value="1"/>
</dbReference>
<evidence type="ECO:0000259" key="2">
    <source>
        <dbReference type="Pfam" id="PF04892"/>
    </source>
</evidence>
<dbReference type="RefSeq" id="WP_380966752.1">
    <property type="nucleotide sequence ID" value="NZ_JBHTCO010000017.1"/>
</dbReference>
<name>A0ABW2PWZ5_9BACL</name>
<proteinExistence type="predicted"/>
<dbReference type="EMBL" id="JBHTCO010000017">
    <property type="protein sequence ID" value="MFC7393926.1"/>
    <property type="molecule type" value="Genomic_DNA"/>
</dbReference>
<sequence>MTCINYNEDTILNMKVFYMPEIVRKRVKRFCLPIFITYLTILFYVTLFTFNYYTYGKSFNLELFDSIKLMFNSGNPWLFAKNVLGNVGLFLPFGFFLPLIYRKLRTFKTNLFLSFFMSLIIETCQFLFAKRIFDVDDIFLNTIGAVFGWVLFKCLYSIVTYIFKRSWK</sequence>
<gene>
    <name evidence="3" type="ORF">ACFQRG_13275</name>
</gene>
<keyword evidence="1" id="KW-0472">Membrane</keyword>
<organism evidence="3 4">
    <name type="scientific">Scopulibacillus cellulosilyticus</name>
    <dbReference type="NCBI Taxonomy" id="2665665"/>
    <lineage>
        <taxon>Bacteria</taxon>
        <taxon>Bacillati</taxon>
        <taxon>Bacillota</taxon>
        <taxon>Bacilli</taxon>
        <taxon>Bacillales</taxon>
        <taxon>Sporolactobacillaceae</taxon>
        <taxon>Scopulibacillus</taxon>
    </lineage>
</organism>
<keyword evidence="1" id="KW-0812">Transmembrane</keyword>
<reference evidence="4" key="1">
    <citation type="journal article" date="2019" name="Int. J. Syst. Evol. Microbiol.">
        <title>The Global Catalogue of Microorganisms (GCM) 10K type strain sequencing project: providing services to taxonomists for standard genome sequencing and annotation.</title>
        <authorList>
            <consortium name="The Broad Institute Genomics Platform"/>
            <consortium name="The Broad Institute Genome Sequencing Center for Infectious Disease"/>
            <person name="Wu L."/>
            <person name="Ma J."/>
        </authorList>
    </citation>
    <scope>NUCLEOTIDE SEQUENCE [LARGE SCALE GENOMIC DNA]</scope>
    <source>
        <strain evidence="4">CGMCC 1.16305</strain>
    </source>
</reference>
<evidence type="ECO:0000256" key="1">
    <source>
        <dbReference type="SAM" id="Phobius"/>
    </source>
</evidence>
<feature type="transmembrane region" description="Helical" evidence="1">
    <location>
        <begin position="78"/>
        <end position="99"/>
    </location>
</feature>
<feature type="transmembrane region" description="Helical" evidence="1">
    <location>
        <begin position="138"/>
        <end position="163"/>
    </location>
</feature>
<feature type="transmembrane region" description="Helical" evidence="1">
    <location>
        <begin position="30"/>
        <end position="53"/>
    </location>
</feature>
<dbReference type="InterPro" id="IPR053150">
    <property type="entry name" value="Teicoplanin_resist-assoc"/>
</dbReference>
<dbReference type="InterPro" id="IPR006976">
    <property type="entry name" value="VanZ-like"/>
</dbReference>
<dbReference type="PANTHER" id="PTHR36834">
    <property type="entry name" value="MEMBRANE PROTEIN-RELATED"/>
    <property type="match status" value="1"/>
</dbReference>
<protein>
    <submittedName>
        <fullName evidence="3">VanZ family protein</fullName>
    </submittedName>
</protein>
<feature type="transmembrane region" description="Helical" evidence="1">
    <location>
        <begin position="111"/>
        <end position="132"/>
    </location>
</feature>
<keyword evidence="4" id="KW-1185">Reference proteome</keyword>
<comment type="caution">
    <text evidence="3">The sequence shown here is derived from an EMBL/GenBank/DDBJ whole genome shotgun (WGS) entry which is preliminary data.</text>
</comment>
<feature type="domain" description="VanZ-like" evidence="2">
    <location>
        <begin position="35"/>
        <end position="155"/>
    </location>
</feature>